<dbReference type="Proteomes" id="UP001142393">
    <property type="component" value="Unassembled WGS sequence"/>
</dbReference>
<proteinExistence type="predicted"/>
<dbReference type="SUPFAM" id="SSF53335">
    <property type="entry name" value="S-adenosyl-L-methionine-dependent methyltransferases"/>
    <property type="match status" value="1"/>
</dbReference>
<organism evidence="2 3">
    <name type="scientific">Lentinula detonsa</name>
    <dbReference type="NCBI Taxonomy" id="2804962"/>
    <lineage>
        <taxon>Eukaryota</taxon>
        <taxon>Fungi</taxon>
        <taxon>Dikarya</taxon>
        <taxon>Basidiomycota</taxon>
        <taxon>Agaricomycotina</taxon>
        <taxon>Agaricomycetes</taxon>
        <taxon>Agaricomycetidae</taxon>
        <taxon>Agaricales</taxon>
        <taxon>Marasmiineae</taxon>
        <taxon>Omphalotaceae</taxon>
        <taxon>Lentinula</taxon>
    </lineage>
</organism>
<dbReference type="Gene3D" id="3.40.50.150">
    <property type="entry name" value="Vaccinia Virus protein VP39"/>
    <property type="match status" value="1"/>
</dbReference>
<evidence type="ECO:0000256" key="1">
    <source>
        <dbReference type="SAM" id="MobiDB-lite"/>
    </source>
</evidence>
<evidence type="ECO:0000313" key="3">
    <source>
        <dbReference type="Proteomes" id="UP001142393"/>
    </source>
</evidence>
<sequence length="447" mass="48883">MPDLSSPTIDPPTSYLPSIKSLSSFKENHRLHDCIVYLRQIYVPNVRGSRRRKPKQQNPSNNILYSTPHSSPITTIRKDPFERAYALRWLSALTRLEPPPTDSSELADIQNAAAALLAICAGTASAGPVQRRCEFAGGRVRIELNDVPLSTDASNGDYFGSVGAQTWGGAFVLAEEIADNSIIFFPNDTAQVDVIPEAQEPFRVLELGAGTGLVSLVAGKVAMLNYSGGRKVDIIATDYYPSVLDNLKANIEANFPSSISSSLNITSQFLDWSSFSSFDITPSASASASLPPNNLGTFDLILGADIIYEPLHASWIRRVVENTLRKSSSSTEKNRPDRDNGGSGQGLFNFHLVIPLRPSFVAESSTIEKEFRFVGNKNKNNNNNQDGSKDDLVILSREIILCDADEDDEEADIDLDGRNSVSDDPRSQVGEGGNIVWYVYYVIGWEG</sequence>
<dbReference type="GO" id="GO:0008757">
    <property type="term" value="F:S-adenosylmethionine-dependent methyltransferase activity"/>
    <property type="evidence" value="ECO:0007669"/>
    <property type="project" value="UniProtKB-ARBA"/>
</dbReference>
<keyword evidence="3" id="KW-1185">Reference proteome</keyword>
<dbReference type="InterPro" id="IPR029063">
    <property type="entry name" value="SAM-dependent_MTases_sf"/>
</dbReference>
<dbReference type="InterPro" id="IPR019410">
    <property type="entry name" value="Methyltransf_16"/>
</dbReference>
<feature type="compositionally biased region" description="Polar residues" evidence="1">
    <location>
        <begin position="56"/>
        <end position="69"/>
    </location>
</feature>
<comment type="caution">
    <text evidence="2">The sequence shown here is derived from an EMBL/GenBank/DDBJ whole genome shotgun (WGS) entry which is preliminary data.</text>
</comment>
<dbReference type="PANTHER" id="PTHR14614">
    <property type="entry name" value="HEPATOCELLULAR CARCINOMA-ASSOCIATED ANTIGEN"/>
    <property type="match status" value="1"/>
</dbReference>
<dbReference type="Pfam" id="PF10294">
    <property type="entry name" value="Methyltransf_16"/>
    <property type="match status" value="1"/>
</dbReference>
<evidence type="ECO:0008006" key="4">
    <source>
        <dbReference type="Google" id="ProtNLM"/>
    </source>
</evidence>
<dbReference type="EMBL" id="JANVFU010000018">
    <property type="protein sequence ID" value="KAJ3739505.1"/>
    <property type="molecule type" value="Genomic_DNA"/>
</dbReference>
<gene>
    <name evidence="2" type="ORF">DFH05DRAFT_1453628</name>
</gene>
<name>A0A9W8NRK9_9AGAR</name>
<dbReference type="AlphaFoldDB" id="A0A9W8NRK9"/>
<protein>
    <recommendedName>
        <fullName evidence="4">S-adenosyl-L-methionine-dependent methyltransferase</fullName>
    </recommendedName>
</protein>
<feature type="region of interest" description="Disordered" evidence="1">
    <location>
        <begin position="47"/>
        <end position="69"/>
    </location>
</feature>
<evidence type="ECO:0000313" key="2">
    <source>
        <dbReference type="EMBL" id="KAJ3739505.1"/>
    </source>
</evidence>
<reference evidence="2 3" key="1">
    <citation type="journal article" date="2023" name="Proc. Natl. Acad. Sci. U.S.A.">
        <title>A global phylogenomic analysis of the shiitake genus Lentinula.</title>
        <authorList>
            <person name="Sierra-Patev S."/>
            <person name="Min B."/>
            <person name="Naranjo-Ortiz M."/>
            <person name="Looney B."/>
            <person name="Konkel Z."/>
            <person name="Slot J.C."/>
            <person name="Sakamoto Y."/>
            <person name="Steenwyk J.L."/>
            <person name="Rokas A."/>
            <person name="Carro J."/>
            <person name="Camarero S."/>
            <person name="Ferreira P."/>
            <person name="Molpeceres G."/>
            <person name="Ruiz-Duenas F.J."/>
            <person name="Serrano A."/>
            <person name="Henrissat B."/>
            <person name="Drula E."/>
            <person name="Hughes K.W."/>
            <person name="Mata J.L."/>
            <person name="Ishikawa N.K."/>
            <person name="Vargas-Isla R."/>
            <person name="Ushijima S."/>
            <person name="Smith C.A."/>
            <person name="Donoghue J."/>
            <person name="Ahrendt S."/>
            <person name="Andreopoulos W."/>
            <person name="He G."/>
            <person name="LaButti K."/>
            <person name="Lipzen A."/>
            <person name="Ng V."/>
            <person name="Riley R."/>
            <person name="Sandor L."/>
            <person name="Barry K."/>
            <person name="Martinez A.T."/>
            <person name="Xiao Y."/>
            <person name="Gibbons J.G."/>
            <person name="Terashima K."/>
            <person name="Grigoriev I.V."/>
            <person name="Hibbett D."/>
        </authorList>
    </citation>
    <scope>NUCLEOTIDE SEQUENCE [LARGE SCALE GENOMIC DNA]</scope>
    <source>
        <strain evidence="2 3">TFB7810</strain>
    </source>
</reference>
<accession>A0A9W8NRK9</accession>